<reference evidence="2 3" key="1">
    <citation type="submission" date="2016-11" db="EMBL/GenBank/DDBJ databases">
        <title>The macronuclear genome of Stentor coeruleus: a giant cell with tiny introns.</title>
        <authorList>
            <person name="Slabodnick M."/>
            <person name="Ruby J.G."/>
            <person name="Reiff S.B."/>
            <person name="Swart E.C."/>
            <person name="Gosai S."/>
            <person name="Prabakaran S."/>
            <person name="Witkowska E."/>
            <person name="Larue G.E."/>
            <person name="Fisher S."/>
            <person name="Freeman R.M."/>
            <person name="Gunawardena J."/>
            <person name="Chu W."/>
            <person name="Stover N.A."/>
            <person name="Gregory B.D."/>
            <person name="Nowacki M."/>
            <person name="Derisi J."/>
            <person name="Roy S.W."/>
            <person name="Marshall W.F."/>
            <person name="Sood P."/>
        </authorList>
    </citation>
    <scope>NUCLEOTIDE SEQUENCE [LARGE SCALE GENOMIC DNA]</scope>
    <source>
        <strain evidence="2">WM001</strain>
    </source>
</reference>
<evidence type="ECO:0000313" key="3">
    <source>
        <dbReference type="Proteomes" id="UP000187209"/>
    </source>
</evidence>
<dbReference type="InterPro" id="IPR029058">
    <property type="entry name" value="AB_hydrolase_fold"/>
</dbReference>
<dbReference type="Gene3D" id="3.40.50.1820">
    <property type="entry name" value="alpha/beta hydrolase"/>
    <property type="match status" value="1"/>
</dbReference>
<dbReference type="PANTHER" id="PTHR11614">
    <property type="entry name" value="PHOSPHOLIPASE-RELATED"/>
    <property type="match status" value="1"/>
</dbReference>
<dbReference type="AlphaFoldDB" id="A0A1R2D2Y6"/>
<accession>A0A1R2D2Y6</accession>
<comment type="caution">
    <text evidence="2">The sequence shown here is derived from an EMBL/GenBank/DDBJ whole genome shotgun (WGS) entry which is preliminary data.</text>
</comment>
<dbReference type="SUPFAM" id="SSF53474">
    <property type="entry name" value="alpha/beta-Hydrolases"/>
    <property type="match status" value="1"/>
</dbReference>
<evidence type="ECO:0000259" key="1">
    <source>
        <dbReference type="Pfam" id="PF12146"/>
    </source>
</evidence>
<evidence type="ECO:0000313" key="2">
    <source>
        <dbReference type="EMBL" id="OMJ95612.1"/>
    </source>
</evidence>
<protein>
    <recommendedName>
        <fullName evidence="1">Serine aminopeptidase S33 domain-containing protein</fullName>
    </recommendedName>
</protein>
<sequence length="296" mass="33459">MESTLKQKYKDLPGTECSFPQEDFMDFYSSDGLRLHTYKYPCDEPKCLLYSFHGLHAYSDYHSLIAMYMSDAGCEVLAFDQRGHGKSDGERGLICTFEAILDDSIKFVESTSKEYPNIPIYLLGSSMGASLCLLINEKMPGIIKGMILMSPALRSRSRLEFIAHHFVLKFSCLCPGMFVATFDDYGAYSNPNIRNYLLENPYVYNGGIRFGSISSVTAGMRQARELIGSLKTPFVVVQGTGDNIIDPQMSEELYNRAPATDKELLVYEGLPHTFVFENDIYAICEKLQKWISFRIS</sequence>
<dbReference type="InterPro" id="IPR051044">
    <property type="entry name" value="MAG_DAG_Lipase"/>
</dbReference>
<dbReference type="EMBL" id="MPUH01000010">
    <property type="protein sequence ID" value="OMJ95612.1"/>
    <property type="molecule type" value="Genomic_DNA"/>
</dbReference>
<dbReference type="InterPro" id="IPR022742">
    <property type="entry name" value="Hydrolase_4"/>
</dbReference>
<keyword evidence="3" id="KW-1185">Reference proteome</keyword>
<dbReference type="Proteomes" id="UP000187209">
    <property type="component" value="Unassembled WGS sequence"/>
</dbReference>
<proteinExistence type="predicted"/>
<dbReference type="OrthoDB" id="407812at2759"/>
<feature type="domain" description="Serine aminopeptidase S33" evidence="1">
    <location>
        <begin position="44"/>
        <end position="279"/>
    </location>
</feature>
<dbReference type="Pfam" id="PF12146">
    <property type="entry name" value="Hydrolase_4"/>
    <property type="match status" value="1"/>
</dbReference>
<name>A0A1R2D2Y6_9CILI</name>
<organism evidence="2 3">
    <name type="scientific">Stentor coeruleus</name>
    <dbReference type="NCBI Taxonomy" id="5963"/>
    <lineage>
        <taxon>Eukaryota</taxon>
        <taxon>Sar</taxon>
        <taxon>Alveolata</taxon>
        <taxon>Ciliophora</taxon>
        <taxon>Postciliodesmatophora</taxon>
        <taxon>Heterotrichea</taxon>
        <taxon>Heterotrichida</taxon>
        <taxon>Stentoridae</taxon>
        <taxon>Stentor</taxon>
    </lineage>
</organism>
<gene>
    <name evidence="2" type="ORF">SteCoe_1041</name>
</gene>